<gene>
    <name evidence="2" type="ORF">MVEN_00836300</name>
</gene>
<dbReference type="OrthoDB" id="3071083at2759"/>
<dbReference type="EMBL" id="JACAZI010000006">
    <property type="protein sequence ID" value="KAF7357900.1"/>
    <property type="molecule type" value="Genomic_DNA"/>
</dbReference>
<accession>A0A8H6YBC3</accession>
<feature type="compositionally biased region" description="Basic and acidic residues" evidence="1">
    <location>
        <begin position="361"/>
        <end position="372"/>
    </location>
</feature>
<feature type="region of interest" description="Disordered" evidence="1">
    <location>
        <begin position="520"/>
        <end position="560"/>
    </location>
</feature>
<feature type="region of interest" description="Disordered" evidence="1">
    <location>
        <begin position="102"/>
        <end position="121"/>
    </location>
</feature>
<dbReference type="AlphaFoldDB" id="A0A8H6YBC3"/>
<name>A0A8H6YBC3_9AGAR</name>
<comment type="caution">
    <text evidence="2">The sequence shown here is derived from an EMBL/GenBank/DDBJ whole genome shotgun (WGS) entry which is preliminary data.</text>
</comment>
<feature type="compositionally biased region" description="Low complexity" evidence="1">
    <location>
        <begin position="373"/>
        <end position="382"/>
    </location>
</feature>
<feature type="compositionally biased region" description="Basic residues" evidence="1">
    <location>
        <begin position="313"/>
        <end position="324"/>
    </location>
</feature>
<feature type="compositionally biased region" description="Low complexity" evidence="1">
    <location>
        <begin position="325"/>
        <end position="353"/>
    </location>
</feature>
<feature type="compositionally biased region" description="Low complexity" evidence="1">
    <location>
        <begin position="103"/>
        <end position="121"/>
    </location>
</feature>
<keyword evidence="3" id="KW-1185">Reference proteome</keyword>
<feature type="compositionally biased region" description="Low complexity" evidence="1">
    <location>
        <begin position="404"/>
        <end position="413"/>
    </location>
</feature>
<feature type="region of interest" description="Disordered" evidence="1">
    <location>
        <begin position="400"/>
        <end position="431"/>
    </location>
</feature>
<feature type="region of interest" description="Disordered" evidence="1">
    <location>
        <begin position="236"/>
        <end position="261"/>
    </location>
</feature>
<feature type="compositionally biased region" description="Low complexity" evidence="1">
    <location>
        <begin position="550"/>
        <end position="560"/>
    </location>
</feature>
<proteinExistence type="predicted"/>
<evidence type="ECO:0000256" key="1">
    <source>
        <dbReference type="SAM" id="MobiDB-lite"/>
    </source>
</evidence>
<organism evidence="2 3">
    <name type="scientific">Mycena venus</name>
    <dbReference type="NCBI Taxonomy" id="2733690"/>
    <lineage>
        <taxon>Eukaryota</taxon>
        <taxon>Fungi</taxon>
        <taxon>Dikarya</taxon>
        <taxon>Basidiomycota</taxon>
        <taxon>Agaricomycotina</taxon>
        <taxon>Agaricomycetes</taxon>
        <taxon>Agaricomycetidae</taxon>
        <taxon>Agaricales</taxon>
        <taxon>Marasmiineae</taxon>
        <taxon>Mycenaceae</taxon>
        <taxon>Mycena</taxon>
    </lineage>
</organism>
<dbReference type="Proteomes" id="UP000620124">
    <property type="component" value="Unassembled WGS sequence"/>
</dbReference>
<evidence type="ECO:0000313" key="2">
    <source>
        <dbReference type="EMBL" id="KAF7357900.1"/>
    </source>
</evidence>
<sequence length="560" mass="56759">MDAIQAIQAANDEIFYATFPDARPSPARQAQVEAEHARIFGALDIHHCPVDVPGAVNPLNYAGGVYEYPDPNSWAFFGQGQQQQQQHVPVPPRLMMNLPQLDSTASASPSASSALTPSSAVSAFPSPAATSAFEMSPSYGAYPDIDSPPPSAVSSAYSDASAPGPYAPEMHMAYLPPGQPPYLHEQHPHVPSHSPPTLDPYGVPLAPAPLPLDYGMPVPPSAYPMLALGLPYPPLPTRCRDNERRGPRPPPPEKRRKGYYPASPLVSSLIALEAGSSASGNADTSPSADADSNEHEHEHDADDGEDDEQEGPKRKRSLSSHSHSRSSSASRSPEASTSASSQSQEPASVNVNVGGNGNKKQKVEKGKGKKDSASSASGGAAKKPPLACLFCRGRKIACGPPSPAKGSSAASGSGASGSGGQTGACNQCQRRRAQVAPEGAGASTGAGEGATMVGASIGGSPTSSLVSSSALSDLVPIANGDAPLAVSVPITGTDKSSLAGAVPVPVPVPVPVSSLAGAGAGAGGFERTRDPRLAPTAVRDAGGGVGVGAATGVNGVSQRM</sequence>
<protein>
    <submittedName>
        <fullName evidence="2">Uncharacterized protein</fullName>
    </submittedName>
</protein>
<feature type="region of interest" description="Disordered" evidence="1">
    <location>
        <begin position="275"/>
        <end position="382"/>
    </location>
</feature>
<reference evidence="2" key="1">
    <citation type="submission" date="2020-05" db="EMBL/GenBank/DDBJ databases">
        <title>Mycena genomes resolve the evolution of fungal bioluminescence.</title>
        <authorList>
            <person name="Tsai I.J."/>
        </authorList>
    </citation>
    <scope>NUCLEOTIDE SEQUENCE</scope>
    <source>
        <strain evidence="2">CCC161011</strain>
    </source>
</reference>
<evidence type="ECO:0000313" key="3">
    <source>
        <dbReference type="Proteomes" id="UP000620124"/>
    </source>
</evidence>
<feature type="compositionally biased region" description="Polar residues" evidence="1">
    <location>
        <begin position="276"/>
        <end position="287"/>
    </location>
</feature>
<feature type="region of interest" description="Disordered" evidence="1">
    <location>
        <begin position="168"/>
        <end position="200"/>
    </location>
</feature>